<evidence type="ECO:0000313" key="3">
    <source>
        <dbReference type="Proteomes" id="UP000094444"/>
    </source>
</evidence>
<gene>
    <name evidence="2" type="ORF">DHEL01_v205748</name>
</gene>
<dbReference type="AlphaFoldDB" id="A0A2P5I071"/>
<comment type="caution">
    <text evidence="2">The sequence shown here is derived from an EMBL/GenBank/DDBJ whole genome shotgun (WGS) entry which is preliminary data.</text>
</comment>
<sequence length="219" mass="24734">MAKPPQLYEVTEGASKVDRTPRTFTNTTSGSESFPSRPPAVYEILTDARSWSRQTEDALDAYQRSTEKHKTNIDQFIRLDGSEYRLDSGNNVALGEPLPALPPNQVSENPSSKYHATTVEIAALEPGAGRETRAYNDQPQSHRMTKMIVKEDIDFFTALLEGHDPPATTSDTQTFVQYETETRRHSQETSDREAELRRQEEAKAAKADADFFMMLMQKE</sequence>
<dbReference type="OrthoDB" id="5234949at2759"/>
<keyword evidence="3" id="KW-1185">Reference proteome</keyword>
<proteinExistence type="predicted"/>
<reference evidence="2" key="1">
    <citation type="submission" date="2017-09" db="EMBL/GenBank/DDBJ databases">
        <title>Polyketide synthases of a Diaporthe helianthi virulent isolate.</title>
        <authorList>
            <person name="Baroncelli R."/>
        </authorList>
    </citation>
    <scope>NUCLEOTIDE SEQUENCE [LARGE SCALE GENOMIC DNA]</scope>
    <source>
        <strain evidence="2">7/96</strain>
    </source>
</reference>
<feature type="compositionally biased region" description="Basic and acidic residues" evidence="1">
    <location>
        <begin position="180"/>
        <end position="204"/>
    </location>
</feature>
<feature type="region of interest" description="Disordered" evidence="1">
    <location>
        <begin position="1"/>
        <end position="39"/>
    </location>
</feature>
<accession>A0A2P5I071</accession>
<evidence type="ECO:0000313" key="2">
    <source>
        <dbReference type="EMBL" id="POS75859.1"/>
    </source>
</evidence>
<feature type="compositionally biased region" description="Polar residues" evidence="1">
    <location>
        <begin position="22"/>
        <end position="34"/>
    </location>
</feature>
<dbReference type="EMBL" id="MAVT02000435">
    <property type="protein sequence ID" value="POS75859.1"/>
    <property type="molecule type" value="Genomic_DNA"/>
</dbReference>
<dbReference type="Proteomes" id="UP000094444">
    <property type="component" value="Unassembled WGS sequence"/>
</dbReference>
<dbReference type="InParanoid" id="A0A2P5I071"/>
<organism evidence="2 3">
    <name type="scientific">Diaporthe helianthi</name>
    <dbReference type="NCBI Taxonomy" id="158607"/>
    <lineage>
        <taxon>Eukaryota</taxon>
        <taxon>Fungi</taxon>
        <taxon>Dikarya</taxon>
        <taxon>Ascomycota</taxon>
        <taxon>Pezizomycotina</taxon>
        <taxon>Sordariomycetes</taxon>
        <taxon>Sordariomycetidae</taxon>
        <taxon>Diaporthales</taxon>
        <taxon>Diaporthaceae</taxon>
        <taxon>Diaporthe</taxon>
    </lineage>
</organism>
<name>A0A2P5I071_DIAHE</name>
<protein>
    <submittedName>
        <fullName evidence="2">Uncharacterized protein</fullName>
    </submittedName>
</protein>
<feature type="region of interest" description="Disordered" evidence="1">
    <location>
        <begin position="179"/>
        <end position="204"/>
    </location>
</feature>
<evidence type="ECO:0000256" key="1">
    <source>
        <dbReference type="SAM" id="MobiDB-lite"/>
    </source>
</evidence>